<feature type="transmembrane region" description="Helical" evidence="1">
    <location>
        <begin position="165"/>
        <end position="182"/>
    </location>
</feature>
<gene>
    <name evidence="2" type="ORF">LSG31_19885</name>
</gene>
<keyword evidence="1" id="KW-0472">Membrane</keyword>
<protein>
    <submittedName>
        <fullName evidence="2">Uncharacterized protein</fullName>
    </submittedName>
</protein>
<keyword evidence="3" id="KW-1185">Reference proteome</keyword>
<keyword evidence="1" id="KW-1133">Transmembrane helix</keyword>
<evidence type="ECO:0000313" key="2">
    <source>
        <dbReference type="EMBL" id="UOF90098.1"/>
    </source>
</evidence>
<organism evidence="2 3">
    <name type="scientific">Fodinisporobacter ferrooxydans</name>
    <dbReference type="NCBI Taxonomy" id="2901836"/>
    <lineage>
        <taxon>Bacteria</taxon>
        <taxon>Bacillati</taxon>
        <taxon>Bacillota</taxon>
        <taxon>Bacilli</taxon>
        <taxon>Bacillales</taxon>
        <taxon>Alicyclobacillaceae</taxon>
        <taxon>Fodinisporobacter</taxon>
    </lineage>
</organism>
<dbReference type="RefSeq" id="WP_347436786.1">
    <property type="nucleotide sequence ID" value="NZ_CP089291.1"/>
</dbReference>
<dbReference type="Proteomes" id="UP000830167">
    <property type="component" value="Chromosome"/>
</dbReference>
<sequence>MIQTRDIMISIILIVGSIYILYRMLAKKAARVRRLAKKQGNKAVPAKRSTELEALLASHGYESIQPAERHLVNIQYGDKEISSSFQIDGLAEKADKLYVVKKRLQKPGNSRLNGVSIRQELFPLFLLYQADGVLFVNIETGHLTKVSFDFEHPLIDRKKRVWKKSLGWFLTGLVLGISLVLSKKS</sequence>
<evidence type="ECO:0000256" key="1">
    <source>
        <dbReference type="SAM" id="Phobius"/>
    </source>
</evidence>
<keyword evidence="1" id="KW-0812">Transmembrane</keyword>
<dbReference type="EMBL" id="CP089291">
    <property type="protein sequence ID" value="UOF90098.1"/>
    <property type="molecule type" value="Genomic_DNA"/>
</dbReference>
<reference evidence="2" key="1">
    <citation type="submission" date="2021-12" db="EMBL/GenBank/DDBJ databases">
        <title>Alicyclobacillaceae gen. nov., sp. nov., isolated from chalcocite enrichment system.</title>
        <authorList>
            <person name="Jiang Z."/>
        </authorList>
    </citation>
    <scope>NUCLEOTIDE SEQUENCE</scope>
    <source>
        <strain evidence="2">MYW30-H2</strain>
    </source>
</reference>
<name>A0ABY4CI64_9BACL</name>
<evidence type="ECO:0000313" key="3">
    <source>
        <dbReference type="Proteomes" id="UP000830167"/>
    </source>
</evidence>
<feature type="transmembrane region" description="Helical" evidence="1">
    <location>
        <begin position="6"/>
        <end position="25"/>
    </location>
</feature>
<accession>A0ABY4CI64</accession>
<proteinExistence type="predicted"/>